<feature type="domain" description="GST C-terminal" evidence="9">
    <location>
        <begin position="91"/>
        <end position="212"/>
    </location>
</feature>
<reference evidence="11" key="1">
    <citation type="submission" date="2025-08" db="UniProtKB">
        <authorList>
            <consortium name="RefSeq"/>
        </authorList>
    </citation>
    <scope>IDENTIFICATION</scope>
    <source>
        <tissue evidence="11">Silk gland</tissue>
    </source>
</reference>
<dbReference type="InterPro" id="IPR004046">
    <property type="entry name" value="GST_C"/>
</dbReference>
<dbReference type="InterPro" id="IPR036282">
    <property type="entry name" value="Glutathione-S-Trfase_C_sf"/>
</dbReference>
<evidence type="ECO:0000256" key="4">
    <source>
        <dbReference type="ARBA" id="ARBA00010007"/>
    </source>
</evidence>
<dbReference type="PROSITE" id="PS50404">
    <property type="entry name" value="GST_NTER"/>
    <property type="match status" value="1"/>
</dbReference>
<organism evidence="10 11">
    <name type="scientific">Bombyx mandarina</name>
    <name type="common">Wild silk moth</name>
    <name type="synonym">Wild silkworm</name>
    <dbReference type="NCBI Taxonomy" id="7092"/>
    <lineage>
        <taxon>Eukaryota</taxon>
        <taxon>Metazoa</taxon>
        <taxon>Ecdysozoa</taxon>
        <taxon>Arthropoda</taxon>
        <taxon>Hexapoda</taxon>
        <taxon>Insecta</taxon>
        <taxon>Pterygota</taxon>
        <taxon>Neoptera</taxon>
        <taxon>Endopterygota</taxon>
        <taxon>Lepidoptera</taxon>
        <taxon>Glossata</taxon>
        <taxon>Ditrysia</taxon>
        <taxon>Bombycoidea</taxon>
        <taxon>Bombycidae</taxon>
        <taxon>Bombycinae</taxon>
        <taxon>Bombyx</taxon>
    </lineage>
</organism>
<dbReference type="SFLD" id="SFLDG00358">
    <property type="entry name" value="Main_(cytGST)"/>
    <property type="match status" value="1"/>
</dbReference>
<evidence type="ECO:0000256" key="5">
    <source>
        <dbReference type="ARBA" id="ARBA00013199"/>
    </source>
</evidence>
<evidence type="ECO:0000256" key="2">
    <source>
        <dbReference type="ARBA" id="ARBA00001955"/>
    </source>
</evidence>
<comment type="cofactor">
    <cofactor evidence="2">
        <name>glutathione</name>
        <dbReference type="ChEBI" id="CHEBI:57925"/>
    </cofactor>
</comment>
<dbReference type="GO" id="GO:0006749">
    <property type="term" value="P:glutathione metabolic process"/>
    <property type="evidence" value="ECO:0007669"/>
    <property type="project" value="TreeGrafter"/>
</dbReference>
<dbReference type="AlphaFoldDB" id="A0A6J2K0Q7"/>
<dbReference type="GO" id="GO:0006559">
    <property type="term" value="P:L-phenylalanine catabolic process"/>
    <property type="evidence" value="ECO:0007669"/>
    <property type="project" value="UniProtKB-UniPathway"/>
</dbReference>
<dbReference type="KEGG" id="bman:114247142"/>
<dbReference type="Pfam" id="PF14497">
    <property type="entry name" value="GST_C_3"/>
    <property type="match status" value="1"/>
</dbReference>
<dbReference type="PROSITE" id="PS51257">
    <property type="entry name" value="PROKAR_LIPOPROTEIN"/>
    <property type="match status" value="1"/>
</dbReference>
<dbReference type="PROSITE" id="PS50405">
    <property type="entry name" value="GST_CTER"/>
    <property type="match status" value="1"/>
</dbReference>
<feature type="domain" description="GST N-terminal" evidence="8">
    <location>
        <begin position="4"/>
        <end position="86"/>
    </location>
</feature>
<name>A0A6J2K0Q7_BOMMA</name>
<dbReference type="SUPFAM" id="SSF52833">
    <property type="entry name" value="Thioredoxin-like"/>
    <property type="match status" value="1"/>
</dbReference>
<evidence type="ECO:0000256" key="3">
    <source>
        <dbReference type="ARBA" id="ARBA00004671"/>
    </source>
</evidence>
<dbReference type="OrthoDB" id="202840at2759"/>
<keyword evidence="6" id="KW-0828">Tyrosine catabolism</keyword>
<dbReference type="Proteomes" id="UP000504629">
    <property type="component" value="Unplaced"/>
</dbReference>
<evidence type="ECO:0000256" key="1">
    <source>
        <dbReference type="ARBA" id="ARBA00001622"/>
    </source>
</evidence>
<dbReference type="Pfam" id="PF13409">
    <property type="entry name" value="GST_N_2"/>
    <property type="match status" value="1"/>
</dbReference>
<evidence type="ECO:0000256" key="7">
    <source>
        <dbReference type="ARBA" id="ARBA00023232"/>
    </source>
</evidence>
<dbReference type="CTD" id="41133"/>
<comment type="similarity">
    <text evidence="4">Belongs to the GST superfamily. Zeta family.</text>
</comment>
<dbReference type="GO" id="GO:0005737">
    <property type="term" value="C:cytoplasm"/>
    <property type="evidence" value="ECO:0007669"/>
    <property type="project" value="InterPro"/>
</dbReference>
<dbReference type="GeneID" id="114247142"/>
<dbReference type="EC" id="5.2.1.2" evidence="5"/>
<evidence type="ECO:0000313" key="11">
    <source>
        <dbReference type="RefSeq" id="XP_028035806.1"/>
    </source>
</evidence>
<dbReference type="SFLD" id="SFLDS00019">
    <property type="entry name" value="Glutathione_Transferase_(cytos"/>
    <property type="match status" value="1"/>
</dbReference>
<dbReference type="NCBIfam" id="TIGR01262">
    <property type="entry name" value="maiA"/>
    <property type="match status" value="1"/>
</dbReference>
<comment type="catalytic activity">
    <reaction evidence="1">
        <text>4-maleylacetoacetate = 4-fumarylacetoacetate</text>
        <dbReference type="Rhea" id="RHEA:14817"/>
        <dbReference type="ChEBI" id="CHEBI:17105"/>
        <dbReference type="ChEBI" id="CHEBI:18034"/>
        <dbReference type="EC" id="5.2.1.2"/>
    </reaction>
</comment>
<keyword evidence="7" id="KW-0585">Phenylalanine catabolism</keyword>
<comment type="pathway">
    <text evidence="3">Amino-acid degradation; L-phenylalanine degradation; acetoacetate and fumarate from L-phenylalanine: step 5/6.</text>
</comment>
<dbReference type="InterPro" id="IPR005955">
    <property type="entry name" value="GST_Zeta"/>
</dbReference>
<keyword evidence="10" id="KW-1185">Reference proteome</keyword>
<dbReference type="SUPFAM" id="SSF47616">
    <property type="entry name" value="GST C-terminal domain-like"/>
    <property type="match status" value="1"/>
</dbReference>
<evidence type="ECO:0000256" key="6">
    <source>
        <dbReference type="ARBA" id="ARBA00022878"/>
    </source>
</evidence>
<sequence>MVESRVILHAHWLSSCSWRVRAMLHAKSIPFEERPVDIVKTGKQLTEEYRAINPAQKVPALEIDGVTLVESMAIMQYIEDTRPEPKLMPDTALQRARMREICETIVSGIQPLQNFGLKKHLGTEEKFLSFTKYWTERGLQTLNDLLAKTSGAYCIGDQITLADICLVPQIYNGVSRHKLDLKTYPIVSKVYENLLKEELFQATHPKATKEKLKINL</sequence>
<dbReference type="Gene3D" id="3.40.30.10">
    <property type="entry name" value="Glutaredoxin"/>
    <property type="match status" value="1"/>
</dbReference>
<dbReference type="RefSeq" id="XP_028035806.1">
    <property type="nucleotide sequence ID" value="XM_028180005.1"/>
</dbReference>
<dbReference type="UniPathway" id="UPA00139">
    <property type="reaction ID" value="UER00340"/>
</dbReference>
<dbReference type="Gene3D" id="1.20.1050.10">
    <property type="match status" value="1"/>
</dbReference>
<dbReference type="GO" id="GO:0006572">
    <property type="term" value="P:L-tyrosine catabolic process"/>
    <property type="evidence" value="ECO:0007669"/>
    <property type="project" value="UniProtKB-KW"/>
</dbReference>
<dbReference type="PANTHER" id="PTHR42673:SF4">
    <property type="entry name" value="MALEYLACETOACETATE ISOMERASE"/>
    <property type="match status" value="1"/>
</dbReference>
<dbReference type="PANTHER" id="PTHR42673">
    <property type="entry name" value="MALEYLACETOACETATE ISOMERASE"/>
    <property type="match status" value="1"/>
</dbReference>
<protein>
    <recommendedName>
        <fullName evidence="5">maleylacetoacetate isomerase</fullName>
        <ecNumber evidence="5">5.2.1.2</ecNumber>
    </recommendedName>
</protein>
<proteinExistence type="inferred from homology"/>
<dbReference type="FunFam" id="1.20.1050.10:FF:000010">
    <property type="entry name" value="Maleylacetoacetate isomerase isoform 1"/>
    <property type="match status" value="1"/>
</dbReference>
<dbReference type="GO" id="GO:0016034">
    <property type="term" value="F:maleylacetoacetate isomerase activity"/>
    <property type="evidence" value="ECO:0007669"/>
    <property type="project" value="UniProtKB-EC"/>
</dbReference>
<dbReference type="InterPro" id="IPR004045">
    <property type="entry name" value="Glutathione_S-Trfase_N"/>
</dbReference>
<accession>A0A6J2K0Q7</accession>
<gene>
    <name evidence="11" type="primary">LOC114247142</name>
</gene>
<dbReference type="GO" id="GO:0004364">
    <property type="term" value="F:glutathione transferase activity"/>
    <property type="evidence" value="ECO:0007669"/>
    <property type="project" value="TreeGrafter"/>
</dbReference>
<dbReference type="InterPro" id="IPR036249">
    <property type="entry name" value="Thioredoxin-like_sf"/>
</dbReference>
<keyword evidence="11" id="KW-0413">Isomerase</keyword>
<evidence type="ECO:0000313" key="10">
    <source>
        <dbReference type="Proteomes" id="UP000504629"/>
    </source>
</evidence>
<evidence type="ECO:0000259" key="9">
    <source>
        <dbReference type="PROSITE" id="PS50405"/>
    </source>
</evidence>
<dbReference type="InterPro" id="IPR010987">
    <property type="entry name" value="Glutathione-S-Trfase_C-like"/>
</dbReference>
<evidence type="ECO:0000259" key="8">
    <source>
        <dbReference type="PROSITE" id="PS50404"/>
    </source>
</evidence>
<dbReference type="InterPro" id="IPR040079">
    <property type="entry name" value="Glutathione_S-Trfase"/>
</dbReference>